<proteinExistence type="predicted"/>
<organism evidence="1 2">
    <name type="scientific">Bonamia ostreae</name>
    <dbReference type="NCBI Taxonomy" id="126728"/>
    <lineage>
        <taxon>Eukaryota</taxon>
        <taxon>Sar</taxon>
        <taxon>Rhizaria</taxon>
        <taxon>Endomyxa</taxon>
        <taxon>Ascetosporea</taxon>
        <taxon>Haplosporida</taxon>
        <taxon>Bonamia</taxon>
    </lineage>
</organism>
<dbReference type="Proteomes" id="UP001439008">
    <property type="component" value="Unassembled WGS sequence"/>
</dbReference>
<dbReference type="EMBL" id="JBDODL010000757">
    <property type="protein sequence ID" value="MES1920604.1"/>
    <property type="molecule type" value="Genomic_DNA"/>
</dbReference>
<reference evidence="1 2" key="1">
    <citation type="journal article" date="2024" name="BMC Biol.">
        <title>Comparative genomics of Ascetosporea gives new insight into the evolutionary basis for animal parasitism in Rhizaria.</title>
        <authorList>
            <person name="Hiltunen Thoren M."/>
            <person name="Onut-Brannstrom I."/>
            <person name="Alfjorden A."/>
            <person name="Peckova H."/>
            <person name="Swords F."/>
            <person name="Hooper C."/>
            <person name="Holzer A.S."/>
            <person name="Bass D."/>
            <person name="Burki F."/>
        </authorList>
    </citation>
    <scope>NUCLEOTIDE SEQUENCE [LARGE SCALE GENOMIC DNA]</scope>
    <source>
        <strain evidence="1">20-A016</strain>
    </source>
</reference>
<keyword evidence="2" id="KW-1185">Reference proteome</keyword>
<sequence length="133" mass="15199">MIKRHHLCCNNNKKAGVPTRLPGQTFAGQTFPPDFDSDSDNPLSPVATCRPCPWEVDDAFNRLLTTPGLRYQRRESDRYKLSCNNFKIDDDECWPPKGIGPSFSNFDICSVTITEQKCSFCKKLFIVDMRENC</sequence>
<accession>A0ABV2AM72</accession>
<name>A0ABV2AM72_9EUKA</name>
<gene>
    <name evidence="1" type="ORF">MHBO_002256</name>
</gene>
<protein>
    <submittedName>
        <fullName evidence="1">Uncharacterized protein</fullName>
    </submittedName>
</protein>
<comment type="caution">
    <text evidence="1">The sequence shown here is derived from an EMBL/GenBank/DDBJ whole genome shotgun (WGS) entry which is preliminary data.</text>
</comment>
<evidence type="ECO:0000313" key="2">
    <source>
        <dbReference type="Proteomes" id="UP001439008"/>
    </source>
</evidence>
<evidence type="ECO:0000313" key="1">
    <source>
        <dbReference type="EMBL" id="MES1920604.1"/>
    </source>
</evidence>